<proteinExistence type="predicted"/>
<sequence length="183" mass="20966">MNWITKLFPKDEVFDIEGMSMDKYRNTLLQVDKSKSGKCYIPDGIQFIQEKALSDCIMLSDVYLPDSVLQIQSYAFKGCTGLKSINIPPKVHYLHNGTFEGCVNLKELYVQCITPPICIDDVVEYFPSNSEMKLCINHSKIKESSSCFAGIDMNQCILYIPKGSYELYSQSEIWRQFKVIRQG</sequence>
<dbReference type="SUPFAM" id="SSF52058">
    <property type="entry name" value="L domain-like"/>
    <property type="match status" value="1"/>
</dbReference>
<gene>
    <name evidence="1" type="ORF">K8V07_20465</name>
</gene>
<dbReference type="Pfam" id="PF13306">
    <property type="entry name" value="LRR_5"/>
    <property type="match status" value="1"/>
</dbReference>
<accession>A0A921ICI9</accession>
<dbReference type="InterPro" id="IPR032675">
    <property type="entry name" value="LRR_dom_sf"/>
</dbReference>
<dbReference type="InterPro" id="IPR026906">
    <property type="entry name" value="LRR_5"/>
</dbReference>
<dbReference type="AlphaFoldDB" id="A0A921ICI9"/>
<reference evidence="1" key="2">
    <citation type="submission" date="2021-09" db="EMBL/GenBank/DDBJ databases">
        <authorList>
            <person name="Gilroy R."/>
        </authorList>
    </citation>
    <scope>NUCLEOTIDE SEQUENCE</scope>
    <source>
        <strain evidence="1">CHK154-13316</strain>
    </source>
</reference>
<protein>
    <submittedName>
        <fullName evidence="1">Leucine-rich repeat domain-containing protein</fullName>
    </submittedName>
</protein>
<dbReference type="Gene3D" id="3.80.10.10">
    <property type="entry name" value="Ribonuclease Inhibitor"/>
    <property type="match status" value="1"/>
</dbReference>
<evidence type="ECO:0000313" key="1">
    <source>
        <dbReference type="EMBL" id="HJG14283.1"/>
    </source>
</evidence>
<dbReference type="EMBL" id="DYVL01000226">
    <property type="protein sequence ID" value="HJG14283.1"/>
    <property type="molecule type" value="Genomic_DNA"/>
</dbReference>
<evidence type="ECO:0000313" key="2">
    <source>
        <dbReference type="Proteomes" id="UP000747074"/>
    </source>
</evidence>
<reference evidence="1" key="1">
    <citation type="journal article" date="2021" name="PeerJ">
        <title>Extensive microbial diversity within the chicken gut microbiome revealed by metagenomics and culture.</title>
        <authorList>
            <person name="Gilroy R."/>
            <person name="Ravi A."/>
            <person name="Getino M."/>
            <person name="Pursley I."/>
            <person name="Horton D.L."/>
            <person name="Alikhan N.F."/>
            <person name="Baker D."/>
            <person name="Gharbi K."/>
            <person name="Hall N."/>
            <person name="Watson M."/>
            <person name="Adriaenssens E.M."/>
            <person name="Foster-Nyarko E."/>
            <person name="Jarju S."/>
            <person name="Secka A."/>
            <person name="Antonio M."/>
            <person name="Oren A."/>
            <person name="Chaudhuri R.R."/>
            <person name="La Ragione R."/>
            <person name="Hildebrand F."/>
            <person name="Pallen M.J."/>
        </authorList>
    </citation>
    <scope>NUCLEOTIDE SEQUENCE</scope>
    <source>
        <strain evidence="1">CHK154-13316</strain>
    </source>
</reference>
<organism evidence="1 2">
    <name type="scientific">Bacteroides xylanisolvens</name>
    <dbReference type="NCBI Taxonomy" id="371601"/>
    <lineage>
        <taxon>Bacteria</taxon>
        <taxon>Pseudomonadati</taxon>
        <taxon>Bacteroidota</taxon>
        <taxon>Bacteroidia</taxon>
        <taxon>Bacteroidales</taxon>
        <taxon>Bacteroidaceae</taxon>
        <taxon>Bacteroides</taxon>
    </lineage>
</organism>
<comment type="caution">
    <text evidence="1">The sequence shown here is derived from an EMBL/GenBank/DDBJ whole genome shotgun (WGS) entry which is preliminary data.</text>
</comment>
<dbReference type="Proteomes" id="UP000747074">
    <property type="component" value="Unassembled WGS sequence"/>
</dbReference>
<name>A0A921ICI9_9BACE</name>